<dbReference type="EMBL" id="MN740694">
    <property type="protein sequence ID" value="QHU07943.1"/>
    <property type="molecule type" value="Genomic_DNA"/>
</dbReference>
<reference evidence="1" key="1">
    <citation type="journal article" date="2020" name="Nature">
        <title>Giant virus diversity and host interactions through global metagenomics.</title>
        <authorList>
            <person name="Schulz F."/>
            <person name="Roux S."/>
            <person name="Paez-Espino D."/>
            <person name="Jungbluth S."/>
            <person name="Walsh D.A."/>
            <person name="Denef V.J."/>
            <person name="McMahon K.D."/>
            <person name="Konstantinidis K.T."/>
            <person name="Eloe-Fadrosh E.A."/>
            <person name="Kyrpides N.C."/>
            <person name="Woyke T."/>
        </authorList>
    </citation>
    <scope>NUCLEOTIDE SEQUENCE</scope>
    <source>
        <strain evidence="1">GVMAG-S-1062768-28</strain>
    </source>
</reference>
<evidence type="ECO:0000313" key="1">
    <source>
        <dbReference type="EMBL" id="QHU07943.1"/>
    </source>
</evidence>
<protein>
    <submittedName>
        <fullName evidence="1">Uncharacterized protein</fullName>
    </submittedName>
</protein>
<sequence length="113" mass="13829">MKYLYEKMNNITMLVLERWRETECHLDCKEHVIPFFFGGKEYKLFGKCIFHKTFIKYNMACFEDRIWYDEFPTDGFVYHLFNIDFTSMISQLQDLVDNFNFGLDSRIYNENIL</sequence>
<name>A0A6C0JRG1_9ZZZZ</name>
<accession>A0A6C0JRG1</accession>
<organism evidence="1">
    <name type="scientific">viral metagenome</name>
    <dbReference type="NCBI Taxonomy" id="1070528"/>
    <lineage>
        <taxon>unclassified sequences</taxon>
        <taxon>metagenomes</taxon>
        <taxon>organismal metagenomes</taxon>
    </lineage>
</organism>
<dbReference type="AlphaFoldDB" id="A0A6C0JRG1"/>
<proteinExistence type="predicted"/>